<gene>
    <name evidence="2" type="ORF">N6G96_07395</name>
</gene>
<dbReference type="EMBL" id="CP104778">
    <property type="protein sequence ID" value="WPC21113.1"/>
    <property type="molecule type" value="Genomic_DNA"/>
</dbReference>
<organism evidence="2 3">
    <name type="scientific">Pediococcus inopinatus</name>
    <dbReference type="NCBI Taxonomy" id="114090"/>
    <lineage>
        <taxon>Bacteria</taxon>
        <taxon>Bacillati</taxon>
        <taxon>Bacillota</taxon>
        <taxon>Bacilli</taxon>
        <taxon>Lactobacillales</taxon>
        <taxon>Lactobacillaceae</taxon>
        <taxon>Pediococcus</taxon>
    </lineage>
</organism>
<dbReference type="Proteomes" id="UP001302696">
    <property type="component" value="Chromosome"/>
</dbReference>
<dbReference type="CDD" id="cd00093">
    <property type="entry name" value="HTH_XRE"/>
    <property type="match status" value="1"/>
</dbReference>
<dbReference type="SMART" id="SM00530">
    <property type="entry name" value="HTH_XRE"/>
    <property type="match status" value="1"/>
</dbReference>
<protein>
    <submittedName>
        <fullName evidence="2">Helix-turn-helix domain-containing protein</fullName>
    </submittedName>
</protein>
<evidence type="ECO:0000259" key="1">
    <source>
        <dbReference type="PROSITE" id="PS50943"/>
    </source>
</evidence>
<sequence length="71" mass="8123">MKESLVKNIRKAAALKNLTLEQVGEKSGVGKKSIYRWDRVQPKISSVEKVGEFLNMDYRLLLPKEVKSFAK</sequence>
<proteinExistence type="predicted"/>
<evidence type="ECO:0000313" key="3">
    <source>
        <dbReference type="Proteomes" id="UP001302696"/>
    </source>
</evidence>
<dbReference type="InterPro" id="IPR010982">
    <property type="entry name" value="Lambda_DNA-bd_dom_sf"/>
</dbReference>
<keyword evidence="3" id="KW-1185">Reference proteome</keyword>
<name>A0ABZ0Q2D0_9LACO</name>
<evidence type="ECO:0000313" key="2">
    <source>
        <dbReference type="EMBL" id="WPC21113.1"/>
    </source>
</evidence>
<reference evidence="3" key="1">
    <citation type="submission" date="2024-06" db="EMBL/GenBank/DDBJ databases">
        <authorList>
            <person name="Chang H.C."/>
            <person name="Mun S.Y."/>
        </authorList>
    </citation>
    <scope>NUCLEOTIDE SEQUENCE [LARGE SCALE GENOMIC DNA]</scope>
    <source>
        <strain evidence="3">KT1</strain>
    </source>
</reference>
<dbReference type="InterPro" id="IPR001387">
    <property type="entry name" value="Cro/C1-type_HTH"/>
</dbReference>
<feature type="domain" description="HTH cro/C1-type" evidence="1">
    <location>
        <begin position="9"/>
        <end position="61"/>
    </location>
</feature>
<dbReference type="RefSeq" id="WP_057773647.1">
    <property type="nucleotide sequence ID" value="NZ_CP019981.1"/>
</dbReference>
<dbReference type="Gene3D" id="1.10.260.40">
    <property type="entry name" value="lambda repressor-like DNA-binding domains"/>
    <property type="match status" value="1"/>
</dbReference>
<accession>A0ABZ0Q2D0</accession>
<dbReference type="PROSITE" id="PS50943">
    <property type="entry name" value="HTH_CROC1"/>
    <property type="match status" value="1"/>
</dbReference>
<dbReference type="SUPFAM" id="SSF47413">
    <property type="entry name" value="lambda repressor-like DNA-binding domains"/>
    <property type="match status" value="1"/>
</dbReference>